<dbReference type="Gene3D" id="3.40.50.1820">
    <property type="entry name" value="alpha/beta hydrolase"/>
    <property type="match status" value="1"/>
</dbReference>
<keyword evidence="2" id="KW-1185">Reference proteome</keyword>
<evidence type="ECO:0000313" key="1">
    <source>
        <dbReference type="EMBL" id="TCP31101.1"/>
    </source>
</evidence>
<evidence type="ECO:0008006" key="3">
    <source>
        <dbReference type="Google" id="ProtNLM"/>
    </source>
</evidence>
<dbReference type="SUPFAM" id="SSF53474">
    <property type="entry name" value="alpha/beta-Hydrolases"/>
    <property type="match status" value="1"/>
</dbReference>
<dbReference type="EMBL" id="SLXO01000012">
    <property type="protein sequence ID" value="TCP31101.1"/>
    <property type="molecule type" value="Genomic_DNA"/>
</dbReference>
<dbReference type="InterPro" id="IPR029058">
    <property type="entry name" value="AB_hydrolase_fold"/>
</dbReference>
<reference evidence="1 2" key="1">
    <citation type="submission" date="2019-03" db="EMBL/GenBank/DDBJ databases">
        <title>Genomic Encyclopedia of Type Strains, Phase IV (KMG-IV): sequencing the most valuable type-strain genomes for metagenomic binning, comparative biology and taxonomic classification.</title>
        <authorList>
            <person name="Goeker M."/>
        </authorList>
    </citation>
    <scope>NUCLEOTIDE SEQUENCE [LARGE SCALE GENOMIC DNA]</scope>
    <source>
        <strain evidence="1 2">DSM 2132</strain>
    </source>
</reference>
<accession>A0A4R2PAI6</accession>
<dbReference type="Proteomes" id="UP000295399">
    <property type="component" value="Unassembled WGS sequence"/>
</dbReference>
<comment type="caution">
    <text evidence="1">The sequence shown here is derived from an EMBL/GenBank/DDBJ whole genome shotgun (WGS) entry which is preliminary data.</text>
</comment>
<organism evidence="1 2">
    <name type="scientific">Rhodothalassium salexigens DSM 2132</name>
    <dbReference type="NCBI Taxonomy" id="1188247"/>
    <lineage>
        <taxon>Bacteria</taxon>
        <taxon>Pseudomonadati</taxon>
        <taxon>Pseudomonadota</taxon>
        <taxon>Alphaproteobacteria</taxon>
        <taxon>Rhodothalassiales</taxon>
        <taxon>Rhodothalassiaceae</taxon>
        <taxon>Rhodothalassium</taxon>
    </lineage>
</organism>
<gene>
    <name evidence="1" type="ORF">EV659_11230</name>
</gene>
<proteinExistence type="predicted"/>
<protein>
    <recommendedName>
        <fullName evidence="3">Polyhydroxybutyrate depolymerase</fullName>
    </recommendedName>
</protein>
<name>A0A4R2PAI6_RHOSA</name>
<dbReference type="InParanoid" id="A0A4R2PAI6"/>
<dbReference type="RefSeq" id="WP_165878900.1">
    <property type="nucleotide sequence ID" value="NZ_JACIGF010000012.1"/>
</dbReference>
<evidence type="ECO:0000313" key="2">
    <source>
        <dbReference type="Proteomes" id="UP000295399"/>
    </source>
</evidence>
<dbReference type="PROSITE" id="PS51257">
    <property type="entry name" value="PROKAR_LIPOPROTEIN"/>
    <property type="match status" value="1"/>
</dbReference>
<sequence length="298" mass="30168">MPRPRSRPMTATGFVLVAVGLAACQEGEAGQPLACPDVAGLGAGLHRLELAGFDATVSVPESCAAGGGGPACGLIVEAHGASMSADKMDSETNMRRLGAQAPAHGAATPYVVVHPEAHGPGAQWQQGDERGVLALADCLIADLGLDGTRRHMAGYSLGGYMVAGTYCQAAGAYTSFAAMAGGVDVIQQCMDDTDTPTRLLYIHGRGDRMVPFAAVKAFIAEVAGDAQAAAILAQGQGRARFGALDVDIRLHDGDRPGLVGGHCLPGGSGFAGCTEGADFDVGETLLDFFIAAEADAAG</sequence>
<dbReference type="AlphaFoldDB" id="A0A4R2PAI6"/>